<dbReference type="Proteomes" id="UP001319080">
    <property type="component" value="Unassembled WGS sequence"/>
</dbReference>
<feature type="domain" description="OmpA-like" evidence="7">
    <location>
        <begin position="310"/>
        <end position="428"/>
    </location>
</feature>
<gene>
    <name evidence="8" type="ORF">KK062_04115</name>
</gene>
<evidence type="ECO:0000259" key="7">
    <source>
        <dbReference type="PROSITE" id="PS51123"/>
    </source>
</evidence>
<dbReference type="EMBL" id="JAHESE010000002">
    <property type="protein sequence ID" value="MBT1707391.1"/>
    <property type="molecule type" value="Genomic_DNA"/>
</dbReference>
<proteinExistence type="predicted"/>
<dbReference type="RefSeq" id="WP_254082981.1">
    <property type="nucleotide sequence ID" value="NZ_JAHESE010000002.1"/>
</dbReference>
<dbReference type="AlphaFoldDB" id="A0AAP2DUC4"/>
<evidence type="ECO:0000256" key="5">
    <source>
        <dbReference type="SAM" id="MobiDB-lite"/>
    </source>
</evidence>
<dbReference type="Pfam" id="PF00691">
    <property type="entry name" value="OmpA"/>
    <property type="match status" value="1"/>
</dbReference>
<feature type="region of interest" description="Disordered" evidence="5">
    <location>
        <begin position="56"/>
        <end position="87"/>
    </location>
</feature>
<evidence type="ECO:0000313" key="9">
    <source>
        <dbReference type="Proteomes" id="UP001319080"/>
    </source>
</evidence>
<dbReference type="PANTHER" id="PTHR30329">
    <property type="entry name" value="STATOR ELEMENT OF FLAGELLAR MOTOR COMPLEX"/>
    <property type="match status" value="1"/>
</dbReference>
<dbReference type="GO" id="GO:0009279">
    <property type="term" value="C:cell outer membrane"/>
    <property type="evidence" value="ECO:0007669"/>
    <property type="project" value="UniProtKB-SubCell"/>
</dbReference>
<feature type="signal peptide" evidence="6">
    <location>
        <begin position="1"/>
        <end position="19"/>
    </location>
</feature>
<dbReference type="InterPro" id="IPR036737">
    <property type="entry name" value="OmpA-like_sf"/>
</dbReference>
<sequence>MRHLIIVLLLCGIWSVSLAQALKDFDKRFSNKVNRKIDQKVDRNIDKVLNKADQRTDKPIDDVLTPKPDGKKAVEKKESAEGTQQENNEDIKLHAAGDFDFVPGSELIFADNFEKDAVGDFPASWNTSGSGEVLILSGMPGKWLSIPHNTLTLPEKLPALPENFTVEFNLIYPGDNRPPITFGFTDSKNPVKENIQYKKLFYFRIQHTQDLIGSTDRFYSGGENNQSYAFKSLAGKVMRVSISVNKTRIRLYLNRDKVFDLPRAFEPFTLRNNFFLKSAAVTSKPQPFYIADVRIAAAGTDARSGILKEFMDKGSVSTNAIQFDFNSDKITPSSYQIIDEFGEALKRSDDWRINIIGHTDNIGKDSYNQQLSAKRAAAVKAYLVSKYDIDTDRIQTEGKGAAISLKPNDTAEGRAANRRVEFVRLTIQK</sequence>
<keyword evidence="2 4" id="KW-0472">Membrane</keyword>
<protein>
    <submittedName>
        <fullName evidence="8">OmpA family protein</fullName>
    </submittedName>
</protein>
<feature type="chain" id="PRO_5042984370" evidence="6">
    <location>
        <begin position="20"/>
        <end position="429"/>
    </location>
</feature>
<evidence type="ECO:0000313" key="8">
    <source>
        <dbReference type="EMBL" id="MBT1707391.1"/>
    </source>
</evidence>
<evidence type="ECO:0000256" key="3">
    <source>
        <dbReference type="ARBA" id="ARBA00023237"/>
    </source>
</evidence>
<name>A0AAP2DUC4_9BACT</name>
<evidence type="ECO:0000256" key="4">
    <source>
        <dbReference type="PROSITE-ProRule" id="PRU00473"/>
    </source>
</evidence>
<accession>A0AAP2DUC4</accession>
<dbReference type="InterPro" id="IPR050330">
    <property type="entry name" value="Bact_OuterMem_StrucFunc"/>
</dbReference>
<feature type="compositionally biased region" description="Basic and acidic residues" evidence="5">
    <location>
        <begin position="68"/>
        <end position="80"/>
    </location>
</feature>
<dbReference type="PROSITE" id="PS51123">
    <property type="entry name" value="OMPA_2"/>
    <property type="match status" value="1"/>
</dbReference>
<reference evidence="8 9" key="1">
    <citation type="submission" date="2021-05" db="EMBL/GenBank/DDBJ databases">
        <title>A Polyphasic approach of four new species of the genus Ohtaekwangia: Ohtaekwangia histidinii sp. nov., Ohtaekwangia cretensis sp. nov., Ohtaekwangia indiensis sp. nov., Ohtaekwangia reichenbachii sp. nov. from diverse environment.</title>
        <authorList>
            <person name="Octaviana S."/>
        </authorList>
    </citation>
    <scope>NUCLEOTIDE SEQUENCE [LARGE SCALE GENOMIC DNA]</scope>
    <source>
        <strain evidence="8 9">PWU5</strain>
    </source>
</reference>
<dbReference type="SUPFAM" id="SSF103088">
    <property type="entry name" value="OmpA-like"/>
    <property type="match status" value="1"/>
</dbReference>
<dbReference type="PRINTS" id="PR01021">
    <property type="entry name" value="OMPADOMAIN"/>
</dbReference>
<keyword evidence="9" id="KW-1185">Reference proteome</keyword>
<dbReference type="InterPro" id="IPR006664">
    <property type="entry name" value="OMP_bac"/>
</dbReference>
<dbReference type="InterPro" id="IPR006665">
    <property type="entry name" value="OmpA-like"/>
</dbReference>
<dbReference type="PANTHER" id="PTHR30329:SF21">
    <property type="entry name" value="LIPOPROTEIN YIAD-RELATED"/>
    <property type="match status" value="1"/>
</dbReference>
<organism evidence="8 9">
    <name type="scientific">Dawidia cretensis</name>
    <dbReference type="NCBI Taxonomy" id="2782350"/>
    <lineage>
        <taxon>Bacteria</taxon>
        <taxon>Pseudomonadati</taxon>
        <taxon>Bacteroidota</taxon>
        <taxon>Cytophagia</taxon>
        <taxon>Cytophagales</taxon>
        <taxon>Chryseotaleaceae</taxon>
        <taxon>Dawidia</taxon>
    </lineage>
</organism>
<evidence type="ECO:0000256" key="1">
    <source>
        <dbReference type="ARBA" id="ARBA00004442"/>
    </source>
</evidence>
<dbReference type="PROSITE" id="PS01068">
    <property type="entry name" value="OMPA_1"/>
    <property type="match status" value="1"/>
</dbReference>
<evidence type="ECO:0000256" key="2">
    <source>
        <dbReference type="ARBA" id="ARBA00023136"/>
    </source>
</evidence>
<keyword evidence="6" id="KW-0732">Signal</keyword>
<dbReference type="InterPro" id="IPR006690">
    <property type="entry name" value="OMPA-like_CS"/>
</dbReference>
<dbReference type="Gene3D" id="3.30.1330.60">
    <property type="entry name" value="OmpA-like domain"/>
    <property type="match status" value="1"/>
</dbReference>
<evidence type="ECO:0000256" key="6">
    <source>
        <dbReference type="SAM" id="SignalP"/>
    </source>
</evidence>
<comment type="subcellular location">
    <subcellularLocation>
        <location evidence="1">Cell outer membrane</location>
    </subcellularLocation>
</comment>
<comment type="caution">
    <text evidence="8">The sequence shown here is derived from an EMBL/GenBank/DDBJ whole genome shotgun (WGS) entry which is preliminary data.</text>
</comment>
<keyword evidence="3" id="KW-0998">Cell outer membrane</keyword>
<dbReference type="CDD" id="cd07185">
    <property type="entry name" value="OmpA_C-like"/>
    <property type="match status" value="1"/>
</dbReference>